<feature type="domain" description="PI3K-RBD" evidence="2">
    <location>
        <begin position="24"/>
        <end position="117"/>
    </location>
</feature>
<dbReference type="InterPro" id="IPR000341">
    <property type="entry name" value="PI3K_Ras-bd_dom"/>
</dbReference>
<feature type="region of interest" description="Disordered" evidence="1">
    <location>
        <begin position="126"/>
        <end position="149"/>
    </location>
</feature>
<dbReference type="PROSITE" id="PS51546">
    <property type="entry name" value="PI3K_RBD"/>
    <property type="match status" value="1"/>
</dbReference>
<dbReference type="SUPFAM" id="SSF54236">
    <property type="entry name" value="Ubiquitin-like"/>
    <property type="match status" value="1"/>
</dbReference>
<dbReference type="Gene3D" id="3.10.20.770">
    <property type="match status" value="1"/>
</dbReference>
<feature type="compositionally biased region" description="Polar residues" evidence="1">
    <location>
        <begin position="126"/>
        <end position="143"/>
    </location>
</feature>
<sequence length="188" mass="21674">MRRPTKRAAHRSHPCCKPLRNSIDHHIRLRQLLDHNDVMISFSFNVNVFNTPPQLIEMILNKKANSLNKRGEHPQNYVLKVCGRQEYLVGNRTEIIQFLYIQETLARDGVPQLKLVGIDKLPINYENTGPTERQRSNSDQTNTMKKKRNRQECSWKIDSYFSCTIVGVSGLNIDAGRNVETQSTLSPE</sequence>
<protein>
    <recommendedName>
        <fullName evidence="2">PI3K-RBD domain-containing protein</fullName>
    </recommendedName>
</protein>
<keyword evidence="4" id="KW-1185">Reference proteome</keyword>
<proteinExistence type="predicted"/>
<name>A0A4C1UIA7_EUMVA</name>
<organism evidence="3 4">
    <name type="scientific">Eumeta variegata</name>
    <name type="common">Bagworm moth</name>
    <name type="synonym">Eumeta japonica</name>
    <dbReference type="NCBI Taxonomy" id="151549"/>
    <lineage>
        <taxon>Eukaryota</taxon>
        <taxon>Metazoa</taxon>
        <taxon>Ecdysozoa</taxon>
        <taxon>Arthropoda</taxon>
        <taxon>Hexapoda</taxon>
        <taxon>Insecta</taxon>
        <taxon>Pterygota</taxon>
        <taxon>Neoptera</taxon>
        <taxon>Endopterygota</taxon>
        <taxon>Lepidoptera</taxon>
        <taxon>Glossata</taxon>
        <taxon>Ditrysia</taxon>
        <taxon>Tineoidea</taxon>
        <taxon>Psychidae</taxon>
        <taxon>Oiketicinae</taxon>
        <taxon>Eumeta</taxon>
    </lineage>
</organism>
<evidence type="ECO:0000256" key="1">
    <source>
        <dbReference type="SAM" id="MobiDB-lite"/>
    </source>
</evidence>
<dbReference type="Proteomes" id="UP000299102">
    <property type="component" value="Unassembled WGS sequence"/>
</dbReference>
<reference evidence="3 4" key="1">
    <citation type="journal article" date="2019" name="Commun. Biol.">
        <title>The bagworm genome reveals a unique fibroin gene that provides high tensile strength.</title>
        <authorList>
            <person name="Kono N."/>
            <person name="Nakamura H."/>
            <person name="Ohtoshi R."/>
            <person name="Tomita M."/>
            <person name="Numata K."/>
            <person name="Arakawa K."/>
        </authorList>
    </citation>
    <scope>NUCLEOTIDE SEQUENCE [LARGE SCALE GENOMIC DNA]</scope>
</reference>
<dbReference type="EMBL" id="BGZK01000177">
    <property type="protein sequence ID" value="GBP26148.1"/>
    <property type="molecule type" value="Genomic_DNA"/>
</dbReference>
<gene>
    <name evidence="3" type="ORF">EVAR_74910_1</name>
</gene>
<accession>A0A4C1UIA7</accession>
<dbReference type="OrthoDB" id="67688at2759"/>
<evidence type="ECO:0000259" key="2">
    <source>
        <dbReference type="PROSITE" id="PS51546"/>
    </source>
</evidence>
<dbReference type="SMART" id="SM00144">
    <property type="entry name" value="PI3K_rbd"/>
    <property type="match status" value="1"/>
</dbReference>
<dbReference type="STRING" id="151549.A0A4C1UIA7"/>
<dbReference type="InterPro" id="IPR029071">
    <property type="entry name" value="Ubiquitin-like_domsf"/>
</dbReference>
<comment type="caution">
    <text evidence="3">The sequence shown here is derived from an EMBL/GenBank/DDBJ whole genome shotgun (WGS) entry which is preliminary data.</text>
</comment>
<dbReference type="AlphaFoldDB" id="A0A4C1UIA7"/>
<evidence type="ECO:0000313" key="3">
    <source>
        <dbReference type="EMBL" id="GBP26148.1"/>
    </source>
</evidence>
<dbReference type="Pfam" id="PF00794">
    <property type="entry name" value="PI3K_rbd"/>
    <property type="match status" value="1"/>
</dbReference>
<evidence type="ECO:0000313" key="4">
    <source>
        <dbReference type="Proteomes" id="UP000299102"/>
    </source>
</evidence>